<dbReference type="RefSeq" id="WP_126842293.1">
    <property type="nucleotide sequence ID" value="NZ_PIQH01000008.1"/>
</dbReference>
<gene>
    <name evidence="7" type="ORF">CWI84_09150</name>
</gene>
<dbReference type="SMART" id="SM00448">
    <property type="entry name" value="REC"/>
    <property type="match status" value="1"/>
</dbReference>
<dbReference type="InterPro" id="IPR001789">
    <property type="entry name" value="Sig_transdc_resp-reg_receiver"/>
</dbReference>
<feature type="modified residue" description="4-aspartylphosphate" evidence="5">
    <location>
        <position position="54"/>
    </location>
</feature>
<reference evidence="7 8" key="1">
    <citation type="journal article" date="2011" name="Front. Microbiol.">
        <title>Genomic signatures of strain selection and enhancement in Bacillus atrophaeus var. globigii, a historical biowarfare simulant.</title>
        <authorList>
            <person name="Gibbons H.S."/>
            <person name="Broomall S.M."/>
            <person name="McNew L.A."/>
            <person name="Daligault H."/>
            <person name="Chapman C."/>
            <person name="Bruce D."/>
            <person name="Karavis M."/>
            <person name="Krepps M."/>
            <person name="McGregor P.A."/>
            <person name="Hong C."/>
            <person name="Park K.H."/>
            <person name="Akmal A."/>
            <person name="Feldman A."/>
            <person name="Lin J.S."/>
            <person name="Chang W.E."/>
            <person name="Higgs B.W."/>
            <person name="Demirev P."/>
            <person name="Lindquist J."/>
            <person name="Liem A."/>
            <person name="Fochler E."/>
            <person name="Read T.D."/>
            <person name="Tapia R."/>
            <person name="Johnson S."/>
            <person name="Bishop-Lilly K.A."/>
            <person name="Detter C."/>
            <person name="Han C."/>
            <person name="Sozhamannan S."/>
            <person name="Rosenzweig C.N."/>
            <person name="Skowronski E.W."/>
        </authorList>
    </citation>
    <scope>NUCLEOTIDE SEQUENCE [LARGE SCALE GENOMIC DNA]</scope>
    <source>
        <strain evidence="7 8">CC-PW-9</strain>
    </source>
</reference>
<evidence type="ECO:0000256" key="5">
    <source>
        <dbReference type="PROSITE-ProRule" id="PRU00169"/>
    </source>
</evidence>
<evidence type="ECO:0000256" key="3">
    <source>
        <dbReference type="ARBA" id="ARBA00023125"/>
    </source>
</evidence>
<evidence type="ECO:0000256" key="4">
    <source>
        <dbReference type="ARBA" id="ARBA00023163"/>
    </source>
</evidence>
<dbReference type="GO" id="GO:0000156">
    <property type="term" value="F:phosphorelay response regulator activity"/>
    <property type="evidence" value="ECO:0007669"/>
    <property type="project" value="TreeGrafter"/>
</dbReference>
<accession>A0A432ZPD9</accession>
<organism evidence="7 8">
    <name type="scientific">Idiomarina tyrosinivorans</name>
    <dbReference type="NCBI Taxonomy" id="1445662"/>
    <lineage>
        <taxon>Bacteria</taxon>
        <taxon>Pseudomonadati</taxon>
        <taxon>Pseudomonadota</taxon>
        <taxon>Gammaproteobacteria</taxon>
        <taxon>Alteromonadales</taxon>
        <taxon>Idiomarinaceae</taxon>
        <taxon>Idiomarina</taxon>
    </lineage>
</organism>
<dbReference type="GO" id="GO:0005829">
    <property type="term" value="C:cytosol"/>
    <property type="evidence" value="ECO:0007669"/>
    <property type="project" value="TreeGrafter"/>
</dbReference>
<dbReference type="GO" id="GO:0000976">
    <property type="term" value="F:transcription cis-regulatory region binding"/>
    <property type="evidence" value="ECO:0007669"/>
    <property type="project" value="TreeGrafter"/>
</dbReference>
<dbReference type="Gene3D" id="3.60.40.10">
    <property type="entry name" value="PPM-type phosphatase domain"/>
    <property type="match status" value="1"/>
</dbReference>
<dbReference type="PANTHER" id="PTHR48111">
    <property type="entry name" value="REGULATOR OF RPOS"/>
    <property type="match status" value="1"/>
</dbReference>
<dbReference type="InterPro" id="IPR036457">
    <property type="entry name" value="PPM-type-like_dom_sf"/>
</dbReference>
<evidence type="ECO:0000256" key="1">
    <source>
        <dbReference type="ARBA" id="ARBA00023012"/>
    </source>
</evidence>
<sequence length="327" mass="36874">MSRATIVVIEDDPVFQSLLQQYLANLDFTVIAASTGEEGLRLCRESEPDIVLCDLMLPDINGLQVIEQLLGDASDAPIIVISASEEMSDIREAVRLGAWDYLVKPVNDLHVLDFAIENCLHRHHLEQSYESEVWELDDHIDVIYQDDAMIDRLSQELVPSGPLQVGDYRFSQQQLDPLSRGLWIEYRPLLDGQVLVIIASVNAPAEQKLLPLLVLKTLIDPLIRQHLAGTDHTILYPEQLLTHVNLELCHSKIRSAFDVVCGIVKTQQHEWCWAQAGDKIVSSSEGKPDLALGIWQHAQYRTHRAFLPPHSHLQLKLDSAELVIDRA</sequence>
<keyword evidence="3" id="KW-0238">DNA-binding</keyword>
<dbReference type="EMBL" id="PIQH01000008">
    <property type="protein sequence ID" value="RUO79785.1"/>
    <property type="molecule type" value="Genomic_DNA"/>
</dbReference>
<name>A0A432ZPD9_9GAMM</name>
<keyword evidence="4" id="KW-0804">Transcription</keyword>
<dbReference type="InterPro" id="IPR011006">
    <property type="entry name" value="CheY-like_superfamily"/>
</dbReference>
<keyword evidence="8" id="KW-1185">Reference proteome</keyword>
<feature type="domain" description="Response regulatory" evidence="6">
    <location>
        <begin position="5"/>
        <end position="119"/>
    </location>
</feature>
<evidence type="ECO:0000313" key="7">
    <source>
        <dbReference type="EMBL" id="RUO79785.1"/>
    </source>
</evidence>
<protein>
    <submittedName>
        <fullName evidence="7">Response regulator</fullName>
    </submittedName>
</protein>
<dbReference type="Proteomes" id="UP000287996">
    <property type="component" value="Unassembled WGS sequence"/>
</dbReference>
<dbReference type="OrthoDB" id="6399952at2"/>
<keyword evidence="5" id="KW-0597">Phosphoprotein</keyword>
<evidence type="ECO:0000259" key="6">
    <source>
        <dbReference type="PROSITE" id="PS50110"/>
    </source>
</evidence>
<dbReference type="Gene3D" id="3.40.50.2300">
    <property type="match status" value="1"/>
</dbReference>
<dbReference type="Pfam" id="PF00072">
    <property type="entry name" value="Response_reg"/>
    <property type="match status" value="1"/>
</dbReference>
<comment type="caution">
    <text evidence="7">The sequence shown here is derived from an EMBL/GenBank/DDBJ whole genome shotgun (WGS) entry which is preliminary data.</text>
</comment>
<keyword evidence="1" id="KW-0902">Two-component regulatory system</keyword>
<dbReference type="PANTHER" id="PTHR48111:SF22">
    <property type="entry name" value="REGULATOR OF RPOS"/>
    <property type="match status" value="1"/>
</dbReference>
<dbReference type="GO" id="GO:0032993">
    <property type="term" value="C:protein-DNA complex"/>
    <property type="evidence" value="ECO:0007669"/>
    <property type="project" value="TreeGrafter"/>
</dbReference>
<dbReference type="PROSITE" id="PS50110">
    <property type="entry name" value="RESPONSE_REGULATORY"/>
    <property type="match status" value="1"/>
</dbReference>
<keyword evidence="2" id="KW-0805">Transcription regulation</keyword>
<dbReference type="AlphaFoldDB" id="A0A432ZPD9"/>
<proteinExistence type="predicted"/>
<dbReference type="InterPro" id="IPR039420">
    <property type="entry name" value="WalR-like"/>
</dbReference>
<dbReference type="SUPFAM" id="SSF52172">
    <property type="entry name" value="CheY-like"/>
    <property type="match status" value="1"/>
</dbReference>
<evidence type="ECO:0000256" key="2">
    <source>
        <dbReference type="ARBA" id="ARBA00023015"/>
    </source>
</evidence>
<dbReference type="GO" id="GO:0006355">
    <property type="term" value="P:regulation of DNA-templated transcription"/>
    <property type="evidence" value="ECO:0007669"/>
    <property type="project" value="TreeGrafter"/>
</dbReference>
<evidence type="ECO:0000313" key="8">
    <source>
        <dbReference type="Proteomes" id="UP000287996"/>
    </source>
</evidence>